<keyword evidence="3" id="KW-0560">Oxidoreductase</keyword>
<evidence type="ECO:0000256" key="2">
    <source>
        <dbReference type="ARBA" id="ARBA00022723"/>
    </source>
</evidence>
<dbReference type="SUPFAM" id="SSF53706">
    <property type="entry name" value="Formate dehydrogenase/DMSO reductase, domains 1-3"/>
    <property type="match status" value="1"/>
</dbReference>
<evidence type="ECO:0000256" key="1">
    <source>
        <dbReference type="ARBA" id="ARBA00022485"/>
    </source>
</evidence>
<dbReference type="SMART" id="SM00926">
    <property type="entry name" value="Molybdop_Fe4S4"/>
    <property type="match status" value="1"/>
</dbReference>
<dbReference type="PANTHER" id="PTHR43105:SF14">
    <property type="entry name" value="FORMATE DEHYDROGENASE H"/>
    <property type="match status" value="1"/>
</dbReference>
<feature type="domain" description="4Fe-4S Mo/W bis-MGD-type" evidence="6">
    <location>
        <begin position="3"/>
        <end position="59"/>
    </location>
</feature>
<evidence type="ECO:0000313" key="7">
    <source>
        <dbReference type="EMBL" id="ABK17483.1"/>
    </source>
</evidence>
<keyword evidence="5" id="KW-0411">Iron-sulfur</keyword>
<dbReference type="InterPro" id="IPR006656">
    <property type="entry name" value="Mopterin_OxRdtase"/>
</dbReference>
<keyword evidence="2" id="KW-0479">Metal-binding</keyword>
<dbReference type="InParanoid" id="A0LJ81"/>
<keyword evidence="4" id="KW-0408">Iron</keyword>
<dbReference type="PANTHER" id="PTHR43105">
    <property type="entry name" value="RESPIRATORY NITRATE REDUCTASE"/>
    <property type="match status" value="1"/>
</dbReference>
<dbReference type="GO" id="GO:0016020">
    <property type="term" value="C:membrane"/>
    <property type="evidence" value="ECO:0007669"/>
    <property type="project" value="TreeGrafter"/>
</dbReference>
<dbReference type="GO" id="GO:0022904">
    <property type="term" value="P:respiratory electron transport chain"/>
    <property type="evidence" value="ECO:0007669"/>
    <property type="project" value="TreeGrafter"/>
</dbReference>
<gene>
    <name evidence="7" type="ordered locus">Sfum_1796</name>
</gene>
<dbReference type="KEGG" id="sfu:Sfum_1796"/>
<dbReference type="InterPro" id="IPR006963">
    <property type="entry name" value="Mopterin_OxRdtase_4Fe-4S_dom"/>
</dbReference>
<evidence type="ECO:0000256" key="4">
    <source>
        <dbReference type="ARBA" id="ARBA00023004"/>
    </source>
</evidence>
<dbReference type="EMBL" id="CP000478">
    <property type="protein sequence ID" value="ABK17483.1"/>
    <property type="molecule type" value="Genomic_DNA"/>
</dbReference>
<evidence type="ECO:0000313" key="8">
    <source>
        <dbReference type="Proteomes" id="UP000001784"/>
    </source>
</evidence>
<dbReference type="Gene3D" id="2.20.25.90">
    <property type="entry name" value="ADC-like domains"/>
    <property type="match status" value="1"/>
</dbReference>
<evidence type="ECO:0000259" key="6">
    <source>
        <dbReference type="PROSITE" id="PS51669"/>
    </source>
</evidence>
<evidence type="ECO:0000256" key="3">
    <source>
        <dbReference type="ARBA" id="ARBA00023002"/>
    </source>
</evidence>
<name>A0LJ81_SYNFM</name>
<sequence>MEYRSVLTTCTYCGCGCGFYLTVIDGRVVDTIPCKTNPVNEGKLCIKGWNVHEFVHSPNRLTQPLLRKNGTLTPVSWDEALDFTASRLREIKEAHGSDSVAFLASAKVTNEENYLIQKFARAAVGTNNVDHCARL</sequence>
<dbReference type="eggNOG" id="COG3383">
    <property type="taxonomic scope" value="Bacteria"/>
</dbReference>
<dbReference type="Pfam" id="PF04879">
    <property type="entry name" value="Molybdop_Fe4S4"/>
    <property type="match status" value="1"/>
</dbReference>
<dbReference type="Pfam" id="PF00384">
    <property type="entry name" value="Molybdopterin"/>
    <property type="match status" value="1"/>
</dbReference>
<dbReference type="HOGENOM" id="CLU_061371_2_1_7"/>
<dbReference type="GO" id="GO:0046872">
    <property type="term" value="F:metal ion binding"/>
    <property type="evidence" value="ECO:0007669"/>
    <property type="project" value="UniProtKB-KW"/>
</dbReference>
<dbReference type="GO" id="GO:0051539">
    <property type="term" value="F:4 iron, 4 sulfur cluster binding"/>
    <property type="evidence" value="ECO:0007669"/>
    <property type="project" value="UniProtKB-KW"/>
</dbReference>
<reference evidence="7 8" key="1">
    <citation type="submission" date="2006-10" db="EMBL/GenBank/DDBJ databases">
        <title>Complete sequence of Syntrophobacter fumaroxidans MPOB.</title>
        <authorList>
            <consortium name="US DOE Joint Genome Institute"/>
            <person name="Copeland A."/>
            <person name="Lucas S."/>
            <person name="Lapidus A."/>
            <person name="Barry K."/>
            <person name="Detter J.C."/>
            <person name="Glavina del Rio T."/>
            <person name="Hammon N."/>
            <person name="Israni S."/>
            <person name="Pitluck S."/>
            <person name="Goltsman E.G."/>
            <person name="Martinez M."/>
            <person name="Schmutz J."/>
            <person name="Larimer F."/>
            <person name="Land M."/>
            <person name="Hauser L."/>
            <person name="Kyrpides N."/>
            <person name="Kim E."/>
            <person name="Boone D.R."/>
            <person name="Brockman F."/>
            <person name="Culley D."/>
            <person name="Ferry J."/>
            <person name="Gunsalus R."/>
            <person name="McInerney M.J."/>
            <person name="Morrison M."/>
            <person name="Plugge C."/>
            <person name="Rohlin L."/>
            <person name="Scholten J."/>
            <person name="Sieber J."/>
            <person name="Stams A.J.M."/>
            <person name="Worm P."/>
            <person name="Henstra A.M."/>
            <person name="Richardson P."/>
        </authorList>
    </citation>
    <scope>NUCLEOTIDE SEQUENCE [LARGE SCALE GENOMIC DNA]</scope>
    <source>
        <strain evidence="8">DSM 10017 / MPOB</strain>
    </source>
</reference>
<dbReference type="Proteomes" id="UP000001784">
    <property type="component" value="Chromosome"/>
</dbReference>
<dbReference type="Gene3D" id="3.40.50.740">
    <property type="match status" value="1"/>
</dbReference>
<organism evidence="7 8">
    <name type="scientific">Syntrophobacter fumaroxidans (strain DSM 10017 / MPOB)</name>
    <dbReference type="NCBI Taxonomy" id="335543"/>
    <lineage>
        <taxon>Bacteria</taxon>
        <taxon>Pseudomonadati</taxon>
        <taxon>Thermodesulfobacteriota</taxon>
        <taxon>Syntrophobacteria</taxon>
        <taxon>Syntrophobacterales</taxon>
        <taxon>Syntrophobacteraceae</taxon>
        <taxon>Syntrophobacter</taxon>
    </lineage>
</organism>
<dbReference type="PROSITE" id="PS51669">
    <property type="entry name" value="4FE4S_MOW_BIS_MGD"/>
    <property type="match status" value="1"/>
</dbReference>
<dbReference type="STRING" id="335543.Sfum_1796"/>
<dbReference type="AlphaFoldDB" id="A0LJ81"/>
<dbReference type="InterPro" id="IPR050123">
    <property type="entry name" value="Prok_molybdopt-oxidoreductase"/>
</dbReference>
<accession>A0LJ81</accession>
<dbReference type="GO" id="GO:0003954">
    <property type="term" value="F:NADH dehydrogenase activity"/>
    <property type="evidence" value="ECO:0007669"/>
    <property type="project" value="TreeGrafter"/>
</dbReference>
<evidence type="ECO:0000256" key="5">
    <source>
        <dbReference type="ARBA" id="ARBA00023014"/>
    </source>
</evidence>
<keyword evidence="1" id="KW-0004">4Fe-4S</keyword>
<protein>
    <submittedName>
        <fullName evidence="7">Molybdopterin oxidoreductase Fe4S4 region</fullName>
    </submittedName>
</protein>
<proteinExistence type="predicted"/>
<keyword evidence="8" id="KW-1185">Reference proteome</keyword>